<evidence type="ECO:0000313" key="13">
    <source>
        <dbReference type="Proteomes" id="UP000184123"/>
    </source>
</evidence>
<accession>A0A1M7EU79</accession>
<evidence type="ECO:0000256" key="9">
    <source>
        <dbReference type="ARBA" id="ARBA00023285"/>
    </source>
</evidence>
<keyword evidence="8" id="KW-0482">Metalloprotease</keyword>
<dbReference type="Proteomes" id="UP000184123">
    <property type="component" value="Unassembled WGS sequence"/>
</dbReference>
<dbReference type="AlphaFoldDB" id="A0A1M7EU79"/>
<keyword evidence="5" id="KW-0378">Hydrolase</keyword>
<evidence type="ECO:0000313" key="11">
    <source>
        <dbReference type="EMBL" id="GEN23263.1"/>
    </source>
</evidence>
<dbReference type="Pfam" id="PF01546">
    <property type="entry name" value="Peptidase_M20"/>
    <property type="match status" value="1"/>
</dbReference>
<evidence type="ECO:0000256" key="2">
    <source>
        <dbReference type="ARBA" id="ARBA00006247"/>
    </source>
</evidence>
<proteinExistence type="inferred from homology"/>
<comment type="cofactor">
    <cofactor evidence="1">
        <name>Zn(2+)</name>
        <dbReference type="ChEBI" id="CHEBI:29105"/>
    </cofactor>
</comment>
<dbReference type="NCBIfam" id="TIGR01887">
    <property type="entry name" value="dipeptidaselike"/>
    <property type="match status" value="1"/>
</dbReference>
<evidence type="ECO:0000256" key="5">
    <source>
        <dbReference type="ARBA" id="ARBA00022801"/>
    </source>
</evidence>
<dbReference type="SUPFAM" id="SSF55031">
    <property type="entry name" value="Bacterial exopeptidase dimerisation domain"/>
    <property type="match status" value="1"/>
</dbReference>
<dbReference type="SUPFAM" id="SSF53187">
    <property type="entry name" value="Zn-dependent exopeptidases"/>
    <property type="match status" value="1"/>
</dbReference>
<dbReference type="Gene3D" id="3.40.630.10">
    <property type="entry name" value="Zn peptidases"/>
    <property type="match status" value="1"/>
</dbReference>
<feature type="signal peptide" evidence="10">
    <location>
        <begin position="1"/>
        <end position="23"/>
    </location>
</feature>
<sequence length="582" mass="63123">MNTPVTLLTSALITLSLTGPVYASNEQNSTETSTLKHDEIVTILETHAENPPSSFNDFLQQVGGESDNTALQSAINGYLEGEALEGDDFTNLYRLLGIYTRLNYGDDVVDLLGEMVAVPTAKSGDTPQYENPGITQFGELVKAKAEEFGLEFRNVDDRIFVVELPGSTEEAFGILTHGDTVPAADTWTLDDGTELNPLEMTLKDGRLYGRGTEDDKASIAAALYAMKTIRENDVPLQRTIRLMIETTEETGGEGFAYYQQSNELPEYNIVLDSGYPAVIAENGFGTIDTYFPRVEGSGEGPEIIEVTGGLASNQIPETSVATIQADDPEALSTTLRAEGEAYVEANGGDFQVTSEVEGDLVQLTVSGKSAHSSKPDSGLNPVPRLAGLLAESDVPFRENHYTAAMDYLNDNYGLDYHGEKLGVAYQHDFMGPLLVSPTFLELTDDQLHIAVNVRAPVGERSPEELASAISDHISAYADEQGVEMEVEVGIRDWMLRDPQGAWLQTLLNIFGDTTGLPADPVSSAGSTTAKLLPNAINFGPSMPGEPYTGHTSEEFKKVDNLMLDIQMFTEMFARIGNQPQLD</sequence>
<evidence type="ECO:0000313" key="14">
    <source>
        <dbReference type="Proteomes" id="UP000321726"/>
    </source>
</evidence>
<dbReference type="NCBIfam" id="NF004809">
    <property type="entry name" value="PRK06156.1"/>
    <property type="match status" value="1"/>
</dbReference>
<evidence type="ECO:0000256" key="8">
    <source>
        <dbReference type="ARBA" id="ARBA00023049"/>
    </source>
</evidence>
<evidence type="ECO:0000256" key="1">
    <source>
        <dbReference type="ARBA" id="ARBA00001947"/>
    </source>
</evidence>
<dbReference type="Proteomes" id="UP000321726">
    <property type="component" value="Unassembled WGS sequence"/>
</dbReference>
<dbReference type="GO" id="GO:0006508">
    <property type="term" value="P:proteolysis"/>
    <property type="evidence" value="ECO:0007669"/>
    <property type="project" value="UniProtKB-KW"/>
</dbReference>
<evidence type="ECO:0000313" key="12">
    <source>
        <dbReference type="EMBL" id="SHL95321.1"/>
    </source>
</evidence>
<dbReference type="PANTHER" id="PTHR43808:SF31">
    <property type="entry name" value="N-ACETYL-L-CITRULLINE DEACETYLASE"/>
    <property type="match status" value="1"/>
</dbReference>
<dbReference type="GO" id="GO:0008777">
    <property type="term" value="F:acetylornithine deacetylase activity"/>
    <property type="evidence" value="ECO:0007669"/>
    <property type="project" value="TreeGrafter"/>
</dbReference>
<evidence type="ECO:0000256" key="7">
    <source>
        <dbReference type="ARBA" id="ARBA00022997"/>
    </source>
</evidence>
<evidence type="ECO:0000256" key="3">
    <source>
        <dbReference type="ARBA" id="ARBA00022670"/>
    </source>
</evidence>
<dbReference type="InterPro" id="IPR010964">
    <property type="entry name" value="M20A_pepV-rel"/>
</dbReference>
<dbReference type="GO" id="GO:0008270">
    <property type="term" value="F:zinc ion binding"/>
    <property type="evidence" value="ECO:0007669"/>
    <property type="project" value="InterPro"/>
</dbReference>
<dbReference type="InterPro" id="IPR002933">
    <property type="entry name" value="Peptidase_M20"/>
</dbReference>
<dbReference type="InterPro" id="IPR036264">
    <property type="entry name" value="Bact_exopeptidase_dim_dom"/>
</dbReference>
<dbReference type="Gene3D" id="3.30.70.360">
    <property type="match status" value="2"/>
</dbReference>
<evidence type="ECO:0000256" key="10">
    <source>
        <dbReference type="SAM" id="SignalP"/>
    </source>
</evidence>
<keyword evidence="6" id="KW-0862">Zinc</keyword>
<keyword evidence="9" id="KW-0170">Cobalt</keyword>
<protein>
    <submittedName>
        <fullName evidence="11 12">Dipeptidase</fullName>
    </submittedName>
</protein>
<dbReference type="GO" id="GO:0006526">
    <property type="term" value="P:L-arginine biosynthetic process"/>
    <property type="evidence" value="ECO:0007669"/>
    <property type="project" value="TreeGrafter"/>
</dbReference>
<feature type="chain" id="PRO_5009925585" evidence="10">
    <location>
        <begin position="24"/>
        <end position="582"/>
    </location>
</feature>
<dbReference type="EMBL" id="BJXU01000038">
    <property type="protein sequence ID" value="GEN23263.1"/>
    <property type="molecule type" value="Genomic_DNA"/>
</dbReference>
<dbReference type="RefSeq" id="WP_073434856.1">
    <property type="nucleotide sequence ID" value="NZ_BJXU01000038.1"/>
</dbReference>
<dbReference type="STRING" id="44933.SAMN05660971_01794"/>
<organism evidence="12 13">
    <name type="scientific">Halomonas cupida</name>
    <dbReference type="NCBI Taxonomy" id="44933"/>
    <lineage>
        <taxon>Bacteria</taxon>
        <taxon>Pseudomonadati</taxon>
        <taxon>Pseudomonadota</taxon>
        <taxon>Gammaproteobacteria</taxon>
        <taxon>Oceanospirillales</taxon>
        <taxon>Halomonadaceae</taxon>
        <taxon>Halomonas</taxon>
    </lineage>
</organism>
<dbReference type="PANTHER" id="PTHR43808">
    <property type="entry name" value="ACETYLORNITHINE DEACETYLASE"/>
    <property type="match status" value="1"/>
</dbReference>
<evidence type="ECO:0000256" key="4">
    <source>
        <dbReference type="ARBA" id="ARBA00022723"/>
    </source>
</evidence>
<dbReference type="GO" id="GO:0016805">
    <property type="term" value="F:dipeptidase activity"/>
    <property type="evidence" value="ECO:0007669"/>
    <property type="project" value="UniProtKB-KW"/>
</dbReference>
<gene>
    <name evidence="11" type="ORF">HCU01_12120</name>
    <name evidence="12" type="ORF">SAMN05660971_01794</name>
</gene>
<keyword evidence="7" id="KW-0224">Dipeptidase</keyword>
<dbReference type="GO" id="GO:0008237">
    <property type="term" value="F:metallopeptidase activity"/>
    <property type="evidence" value="ECO:0007669"/>
    <property type="project" value="UniProtKB-KW"/>
</dbReference>
<keyword evidence="4" id="KW-0479">Metal-binding</keyword>
<dbReference type="EMBL" id="FRCA01000004">
    <property type="protein sequence ID" value="SHL95321.1"/>
    <property type="molecule type" value="Genomic_DNA"/>
</dbReference>
<dbReference type="InterPro" id="IPR050072">
    <property type="entry name" value="Peptidase_M20A"/>
</dbReference>
<keyword evidence="10" id="KW-0732">Signal</keyword>
<name>A0A1M7EU79_9GAMM</name>
<keyword evidence="3" id="KW-0645">Protease</keyword>
<dbReference type="OrthoDB" id="9761532at2"/>
<keyword evidence="14" id="KW-1185">Reference proteome</keyword>
<comment type="similarity">
    <text evidence="2">Belongs to the peptidase M20A family.</text>
</comment>
<reference evidence="12 13" key="1">
    <citation type="submission" date="2016-11" db="EMBL/GenBank/DDBJ databases">
        <authorList>
            <person name="Jaros S."/>
            <person name="Januszkiewicz K."/>
            <person name="Wedrychowicz H."/>
        </authorList>
    </citation>
    <scope>NUCLEOTIDE SEQUENCE [LARGE SCALE GENOMIC DNA]</scope>
    <source>
        <strain evidence="12 13">DSM 4740</strain>
    </source>
</reference>
<reference evidence="11 14" key="2">
    <citation type="submission" date="2019-07" db="EMBL/GenBank/DDBJ databases">
        <title>Whole genome shotgun sequence of Halomonas cupida NBRC 102219.</title>
        <authorList>
            <person name="Hosoyama A."/>
            <person name="Uohara A."/>
            <person name="Ohji S."/>
            <person name="Ichikawa N."/>
        </authorList>
    </citation>
    <scope>NUCLEOTIDE SEQUENCE [LARGE SCALE GENOMIC DNA]</scope>
    <source>
        <strain evidence="11 14">NBRC 102219</strain>
    </source>
</reference>
<evidence type="ECO:0000256" key="6">
    <source>
        <dbReference type="ARBA" id="ARBA00022833"/>
    </source>
</evidence>